<name>A0ABV2QAF0_9BURK</name>
<dbReference type="Pfam" id="PF02653">
    <property type="entry name" value="BPD_transp_2"/>
    <property type="match status" value="1"/>
</dbReference>
<feature type="transmembrane region" description="Helical" evidence="9">
    <location>
        <begin position="86"/>
        <end position="105"/>
    </location>
</feature>
<feature type="transmembrane region" description="Helical" evidence="9">
    <location>
        <begin position="36"/>
        <end position="55"/>
    </location>
</feature>
<comment type="subcellular location">
    <subcellularLocation>
        <location evidence="1">Cell membrane</location>
        <topology evidence="1">Multi-pass membrane protein</topology>
    </subcellularLocation>
</comment>
<evidence type="ECO:0000256" key="5">
    <source>
        <dbReference type="ARBA" id="ARBA00022970"/>
    </source>
</evidence>
<dbReference type="PANTHER" id="PTHR11795">
    <property type="entry name" value="BRANCHED-CHAIN AMINO ACID TRANSPORT SYSTEM PERMEASE PROTEIN LIVH"/>
    <property type="match status" value="1"/>
</dbReference>
<keyword evidence="2" id="KW-0813">Transport</keyword>
<dbReference type="Proteomes" id="UP001549320">
    <property type="component" value="Unassembled WGS sequence"/>
</dbReference>
<accession>A0ABV2QAF0</accession>
<dbReference type="EMBL" id="JBEPSH010000006">
    <property type="protein sequence ID" value="MET4578016.1"/>
    <property type="molecule type" value="Genomic_DNA"/>
</dbReference>
<sequence>MLIAQVLLNAVVLGCLYAAIAAGFSLVWGVLNVINLMHGSFIVLGSYLAWLAYNALGLDPWYVLIAAAPIFFVLGYGLQRGLLNRVIAAPVLVTLTMTFGIDLILSNSMIKVFTADFRKLILDPPLGVWQLGPLVLPVDRALVMVLALALTGLLYLLLRHTRIGRAIIAVRLDRDAARLMGVNVNSVYASAFGLGAAMAGCAGVLLAMIFPISPLTSSSYLGKAFAVCVLGGLGSVPGAVAGGLFLGLLESFGALALGPEHGTTLSFAVLIVFLLVRPHGLLGKRGFE</sequence>
<evidence type="ECO:0000256" key="7">
    <source>
        <dbReference type="ARBA" id="ARBA00023136"/>
    </source>
</evidence>
<dbReference type="RefSeq" id="WP_354444907.1">
    <property type="nucleotide sequence ID" value="NZ_JBEPSH010000006.1"/>
</dbReference>
<comment type="similarity">
    <text evidence="8">Belongs to the binding-protein-dependent transport system permease family. LivHM subfamily.</text>
</comment>
<feature type="transmembrane region" description="Helical" evidence="9">
    <location>
        <begin position="141"/>
        <end position="158"/>
    </location>
</feature>
<evidence type="ECO:0000256" key="4">
    <source>
        <dbReference type="ARBA" id="ARBA00022692"/>
    </source>
</evidence>
<proteinExistence type="inferred from homology"/>
<keyword evidence="7 9" id="KW-0472">Membrane</keyword>
<evidence type="ECO:0000313" key="11">
    <source>
        <dbReference type="Proteomes" id="UP001549320"/>
    </source>
</evidence>
<feature type="transmembrane region" description="Helical" evidence="9">
    <location>
        <begin position="61"/>
        <end position="79"/>
    </location>
</feature>
<evidence type="ECO:0000256" key="1">
    <source>
        <dbReference type="ARBA" id="ARBA00004651"/>
    </source>
</evidence>
<keyword evidence="3" id="KW-1003">Cell membrane</keyword>
<evidence type="ECO:0000313" key="10">
    <source>
        <dbReference type="EMBL" id="MET4578016.1"/>
    </source>
</evidence>
<comment type="caution">
    <text evidence="10">The sequence shown here is derived from an EMBL/GenBank/DDBJ whole genome shotgun (WGS) entry which is preliminary data.</text>
</comment>
<gene>
    <name evidence="10" type="ORF">ABIE13_003132</name>
</gene>
<keyword evidence="6 9" id="KW-1133">Transmembrane helix</keyword>
<evidence type="ECO:0000256" key="3">
    <source>
        <dbReference type="ARBA" id="ARBA00022475"/>
    </source>
</evidence>
<dbReference type="CDD" id="cd06582">
    <property type="entry name" value="TM_PBP1_LivH_like"/>
    <property type="match status" value="1"/>
</dbReference>
<protein>
    <submittedName>
        <fullName evidence="10">Branched-chain amino acid transport system permease protein</fullName>
    </submittedName>
</protein>
<reference evidence="10 11" key="1">
    <citation type="submission" date="2024-06" db="EMBL/GenBank/DDBJ databases">
        <title>Sorghum-associated microbial communities from plants grown in Nebraska, USA.</title>
        <authorList>
            <person name="Schachtman D."/>
        </authorList>
    </citation>
    <scope>NUCLEOTIDE SEQUENCE [LARGE SCALE GENOMIC DNA]</scope>
    <source>
        <strain evidence="10 11">2709</strain>
    </source>
</reference>
<keyword evidence="4 9" id="KW-0812">Transmembrane</keyword>
<keyword evidence="5" id="KW-0029">Amino-acid transport</keyword>
<keyword evidence="11" id="KW-1185">Reference proteome</keyword>
<feature type="transmembrane region" description="Helical" evidence="9">
    <location>
        <begin position="187"/>
        <end position="212"/>
    </location>
</feature>
<evidence type="ECO:0000256" key="9">
    <source>
        <dbReference type="SAM" id="Phobius"/>
    </source>
</evidence>
<feature type="transmembrane region" description="Helical" evidence="9">
    <location>
        <begin position="6"/>
        <end position="29"/>
    </location>
</feature>
<evidence type="ECO:0000256" key="2">
    <source>
        <dbReference type="ARBA" id="ARBA00022448"/>
    </source>
</evidence>
<dbReference type="PANTHER" id="PTHR11795:SF445">
    <property type="entry name" value="AMINO ACID ABC TRANSPORTER PERMEASE PROTEIN"/>
    <property type="match status" value="1"/>
</dbReference>
<feature type="transmembrane region" description="Helical" evidence="9">
    <location>
        <begin position="261"/>
        <end position="280"/>
    </location>
</feature>
<evidence type="ECO:0000256" key="6">
    <source>
        <dbReference type="ARBA" id="ARBA00022989"/>
    </source>
</evidence>
<dbReference type="InterPro" id="IPR001851">
    <property type="entry name" value="ABC_transp_permease"/>
</dbReference>
<organism evidence="10 11">
    <name type="scientific">Ottowia thiooxydans</name>
    <dbReference type="NCBI Taxonomy" id="219182"/>
    <lineage>
        <taxon>Bacteria</taxon>
        <taxon>Pseudomonadati</taxon>
        <taxon>Pseudomonadota</taxon>
        <taxon>Betaproteobacteria</taxon>
        <taxon>Burkholderiales</taxon>
        <taxon>Comamonadaceae</taxon>
        <taxon>Ottowia</taxon>
    </lineage>
</organism>
<dbReference type="InterPro" id="IPR052157">
    <property type="entry name" value="BCAA_transport_permease"/>
</dbReference>
<feature type="transmembrane region" description="Helical" evidence="9">
    <location>
        <begin position="224"/>
        <end position="249"/>
    </location>
</feature>
<evidence type="ECO:0000256" key="8">
    <source>
        <dbReference type="ARBA" id="ARBA00037998"/>
    </source>
</evidence>